<feature type="chain" id="PRO_5038698527" description="Periplasmic binding protein domain-containing protein" evidence="4">
    <location>
        <begin position="26"/>
        <end position="345"/>
    </location>
</feature>
<gene>
    <name evidence="6" type="ORF">BC351_18705</name>
</gene>
<reference evidence="7" key="1">
    <citation type="submission" date="2016-07" db="EMBL/GenBank/DDBJ databases">
        <authorList>
            <person name="Florea S."/>
            <person name="Webb J.S."/>
            <person name="Jaromczyk J."/>
            <person name="Schardl C.L."/>
        </authorList>
    </citation>
    <scope>NUCLEOTIDE SEQUENCE [LARGE SCALE GENOMIC DNA]</scope>
    <source>
        <strain evidence="7">CY1</strain>
    </source>
</reference>
<feature type="signal peptide" evidence="4">
    <location>
        <begin position="1"/>
        <end position="25"/>
    </location>
</feature>
<evidence type="ECO:0000313" key="6">
    <source>
        <dbReference type="EMBL" id="OPH59954.1"/>
    </source>
</evidence>
<name>A0A1V4HPE9_9BACL</name>
<dbReference type="SUPFAM" id="SSF53822">
    <property type="entry name" value="Periplasmic binding protein-like I"/>
    <property type="match status" value="1"/>
</dbReference>
<dbReference type="RefSeq" id="WP_158082001.1">
    <property type="nucleotide sequence ID" value="NZ_MBTG01000005.1"/>
</dbReference>
<feature type="domain" description="Periplasmic binding protein" evidence="5">
    <location>
        <begin position="59"/>
        <end position="315"/>
    </location>
</feature>
<accession>A0A1V4HPE9</accession>
<dbReference type="InterPro" id="IPR025997">
    <property type="entry name" value="SBP_2_dom"/>
</dbReference>
<dbReference type="GO" id="GO:0030246">
    <property type="term" value="F:carbohydrate binding"/>
    <property type="evidence" value="ECO:0007669"/>
    <property type="project" value="UniProtKB-ARBA"/>
</dbReference>
<evidence type="ECO:0000256" key="4">
    <source>
        <dbReference type="SAM" id="SignalP"/>
    </source>
</evidence>
<dbReference type="PROSITE" id="PS51257">
    <property type="entry name" value="PROKAR_LIPOPROTEIN"/>
    <property type="match status" value="1"/>
</dbReference>
<keyword evidence="3 4" id="KW-0732">Signal</keyword>
<comment type="subcellular location">
    <subcellularLocation>
        <location evidence="1">Cell envelope</location>
    </subcellularLocation>
</comment>
<dbReference type="Gene3D" id="3.40.50.2300">
    <property type="match status" value="2"/>
</dbReference>
<dbReference type="PANTHER" id="PTHR46847:SF1">
    <property type="entry name" value="D-ALLOSE-BINDING PERIPLASMIC PROTEIN-RELATED"/>
    <property type="match status" value="1"/>
</dbReference>
<comment type="caution">
    <text evidence="6">The sequence shown here is derived from an EMBL/GenBank/DDBJ whole genome shotgun (WGS) entry which is preliminary data.</text>
</comment>
<evidence type="ECO:0000256" key="3">
    <source>
        <dbReference type="ARBA" id="ARBA00022729"/>
    </source>
</evidence>
<keyword evidence="7" id="KW-1185">Reference proteome</keyword>
<dbReference type="CDD" id="cd01536">
    <property type="entry name" value="PBP1_ABC_sugar_binding-like"/>
    <property type="match status" value="1"/>
</dbReference>
<organism evidence="6 7">
    <name type="scientific">Paenibacillus ferrarius</name>
    <dbReference type="NCBI Taxonomy" id="1469647"/>
    <lineage>
        <taxon>Bacteria</taxon>
        <taxon>Bacillati</taxon>
        <taxon>Bacillota</taxon>
        <taxon>Bacilli</taxon>
        <taxon>Bacillales</taxon>
        <taxon>Paenibacillaceae</taxon>
        <taxon>Paenibacillus</taxon>
    </lineage>
</organism>
<evidence type="ECO:0000256" key="1">
    <source>
        <dbReference type="ARBA" id="ARBA00004196"/>
    </source>
</evidence>
<dbReference type="GO" id="GO:0030313">
    <property type="term" value="C:cell envelope"/>
    <property type="evidence" value="ECO:0007669"/>
    <property type="project" value="UniProtKB-SubCell"/>
</dbReference>
<dbReference type="OrthoDB" id="6196975at2"/>
<dbReference type="Proteomes" id="UP000190626">
    <property type="component" value="Unassembled WGS sequence"/>
</dbReference>
<dbReference type="PANTHER" id="PTHR46847">
    <property type="entry name" value="D-ALLOSE-BINDING PERIPLASMIC PROTEIN-RELATED"/>
    <property type="match status" value="1"/>
</dbReference>
<dbReference type="EMBL" id="MBTG01000005">
    <property type="protein sequence ID" value="OPH59954.1"/>
    <property type="molecule type" value="Genomic_DNA"/>
</dbReference>
<protein>
    <recommendedName>
        <fullName evidence="5">Periplasmic binding protein domain-containing protein</fullName>
    </recommendedName>
</protein>
<dbReference type="AlphaFoldDB" id="A0A1V4HPE9"/>
<dbReference type="STRING" id="1469647.BC351_18705"/>
<evidence type="ECO:0000313" key="7">
    <source>
        <dbReference type="Proteomes" id="UP000190626"/>
    </source>
</evidence>
<comment type="similarity">
    <text evidence="2">Belongs to the bacterial solute-binding protein 2 family.</text>
</comment>
<evidence type="ECO:0000256" key="2">
    <source>
        <dbReference type="ARBA" id="ARBA00007639"/>
    </source>
</evidence>
<dbReference type="Pfam" id="PF13407">
    <property type="entry name" value="Peripla_BP_4"/>
    <property type="match status" value="1"/>
</dbReference>
<proteinExistence type="inferred from homology"/>
<dbReference type="InterPro" id="IPR028082">
    <property type="entry name" value="Peripla_BP_I"/>
</dbReference>
<evidence type="ECO:0000259" key="5">
    <source>
        <dbReference type="Pfam" id="PF13407"/>
    </source>
</evidence>
<sequence length="345" mass="36117">MRKNLTKGKVSAVLLTAILATVALTGCGGGAKPAEGNAASPTSPQAAATASAKSDKVTIGYATKSSTSPFWVTLNEGAKKAAQDLGAELIMLGPPKENDITGQLQVIEDLVNRKVNGLIVAATDSVGVAPVVKKARDQKIPVIAVDTSISGAEVDSFVATDNIKAAEQAAEFLGNKLGGKGNIVLLNGAISQGTGKERYEGFKNYLEKNYPNMKIVLAKDCNWESEKALQAMEDALHANPQIDAVFGGWDGALLAAHTALKDASKLDKTLIVGFDAYPQALKFVKEGSFAADVAQAPYKMGYEAVKTAVSAAKGQSIDKRIDTGTLLVKPDNVDQYIKDNGIKLP</sequence>